<keyword evidence="7" id="KW-0256">Endoplasmic reticulum</keyword>
<dbReference type="STRING" id="454286.A0A0J8QXV6"/>
<dbReference type="InterPro" id="IPR001104">
    <property type="entry name" value="3-oxo-5_a-steroid_4-DH_C"/>
</dbReference>
<dbReference type="GO" id="GO:0005789">
    <property type="term" value="C:endoplasmic reticulum membrane"/>
    <property type="evidence" value="ECO:0007669"/>
    <property type="project" value="UniProtKB-SubCell"/>
</dbReference>
<evidence type="ECO:0000256" key="4">
    <source>
        <dbReference type="ARBA" id="ARBA00012530"/>
    </source>
</evidence>
<evidence type="ECO:0000256" key="5">
    <source>
        <dbReference type="ARBA" id="ARBA00022516"/>
    </source>
</evidence>
<evidence type="ECO:0000256" key="16">
    <source>
        <dbReference type="ARBA" id="ARBA00058640"/>
    </source>
</evidence>
<evidence type="ECO:0000313" key="20">
    <source>
        <dbReference type="Proteomes" id="UP000054559"/>
    </source>
</evidence>
<dbReference type="GO" id="GO:0042761">
    <property type="term" value="P:very long-chain fatty acid biosynthetic process"/>
    <property type="evidence" value="ECO:0007669"/>
    <property type="project" value="TreeGrafter"/>
</dbReference>
<feature type="transmembrane region" description="Helical" evidence="17">
    <location>
        <begin position="251"/>
        <end position="270"/>
    </location>
</feature>
<dbReference type="PANTHER" id="PTHR10556">
    <property type="entry name" value="3-OXO-5-ALPHA-STEROID 4-DEHYDROGENASE"/>
    <property type="match status" value="1"/>
</dbReference>
<evidence type="ECO:0000256" key="13">
    <source>
        <dbReference type="ARBA" id="ARBA00023136"/>
    </source>
</evidence>
<feature type="transmembrane region" description="Helical" evidence="17">
    <location>
        <begin position="291"/>
        <end position="311"/>
    </location>
</feature>
<evidence type="ECO:0000256" key="2">
    <source>
        <dbReference type="ARBA" id="ARBA00005194"/>
    </source>
</evidence>
<keyword evidence="13 17" id="KW-0472">Membrane</keyword>
<keyword evidence="11" id="KW-0560">Oxidoreductase</keyword>
<dbReference type="PANTHER" id="PTHR10556:SF28">
    <property type="entry name" value="VERY-LONG-CHAIN ENOYL-COA REDUCTASE"/>
    <property type="match status" value="1"/>
</dbReference>
<keyword evidence="14" id="KW-0275">Fatty acid biosynthesis</keyword>
<evidence type="ECO:0000256" key="15">
    <source>
        <dbReference type="ARBA" id="ARBA00051495"/>
    </source>
</evidence>
<dbReference type="PROSITE" id="PS50244">
    <property type="entry name" value="S5A_REDUCTASE"/>
    <property type="match status" value="1"/>
</dbReference>
<proteinExistence type="inferred from homology"/>
<feature type="domain" description="3-oxo-5-alpha-steroid 4-dehydrogenase C-terminal" evidence="18">
    <location>
        <begin position="211"/>
        <end position="363"/>
    </location>
</feature>
<evidence type="ECO:0000256" key="6">
    <source>
        <dbReference type="ARBA" id="ARBA00022692"/>
    </source>
</evidence>
<evidence type="ECO:0000256" key="14">
    <source>
        <dbReference type="ARBA" id="ARBA00023160"/>
    </source>
</evidence>
<name>A0A0J8QXV6_COCIT</name>
<evidence type="ECO:0000256" key="17">
    <source>
        <dbReference type="SAM" id="Phobius"/>
    </source>
</evidence>
<evidence type="ECO:0000256" key="3">
    <source>
        <dbReference type="ARBA" id="ARBA00007742"/>
    </source>
</evidence>
<feature type="transmembrane region" description="Helical" evidence="17">
    <location>
        <begin position="222"/>
        <end position="239"/>
    </location>
</feature>
<evidence type="ECO:0000256" key="10">
    <source>
        <dbReference type="ARBA" id="ARBA00022989"/>
    </source>
</evidence>
<keyword evidence="12" id="KW-0443">Lipid metabolism</keyword>
<comment type="function">
    <text evidence="16">Catalyzes the last of the four reactions of the long-chain fatty acids elongation cycle. This endoplasmic reticulum-bound enzymatic process, allows the addition of 2 carbons to the chain of long- and very long-chain fatty acids/VLCFAs per cycle. This enzyme reduces the trans-2,3-enoyl-CoA fatty acid intermediate to an acyl-CoA that can be further elongated by entering a new cycle of elongation. Thereby, it participates in the production of VLCFAs of different chain lengths that are involved in multiple biological processes as precursors of membrane lipids and lipid mediators.</text>
</comment>
<evidence type="ECO:0000256" key="12">
    <source>
        <dbReference type="ARBA" id="ARBA00023098"/>
    </source>
</evidence>
<keyword evidence="6 17" id="KW-0812">Transmembrane</keyword>
<keyword evidence="8" id="KW-0276">Fatty acid metabolism</keyword>
<gene>
    <name evidence="19" type="ORF">CISG_06337</name>
</gene>
<dbReference type="Gene3D" id="1.20.120.1630">
    <property type="match status" value="1"/>
</dbReference>
<sequence length="363" mass="41332">MPPRSSSKRHRADHKFLSVQIRNTSLQHVFGACNFLRANITAISLPGRLNGHNGVSRITLEIKPRGKPIRKLPKSISIGRDATAVSLYASIAQQAQFSIHRLRITKASDGTLVKNNKDITIESTGLRNQSVIYVKDLGPQAAWRTVYFIEYLGPLIMHPLLLYVIRPYVYRSPSSLPPPSDLQRLTCLLLVLHFVKREIETLFVHRFSLATMPASYIVRNSAHYWILGGANLAYWVFSPSSPTARSEANPILLYAGLTLFTFGQLANFNAHLTLRNLRKEGDTTRRIPTGFGFNLVTCPNYLFEVIAWLGIYLVSSMSWSILLFIVVGSATMMRWAGQKERRYRREFGDKYKRKRYVMFPGIW</sequence>
<evidence type="ECO:0000259" key="18">
    <source>
        <dbReference type="Pfam" id="PF02544"/>
    </source>
</evidence>
<evidence type="ECO:0000256" key="1">
    <source>
        <dbReference type="ARBA" id="ARBA00004477"/>
    </source>
</evidence>
<keyword evidence="5" id="KW-0444">Lipid biosynthesis</keyword>
<dbReference type="InterPro" id="IPR039357">
    <property type="entry name" value="SRD5A/TECR"/>
</dbReference>
<dbReference type="PROSITE" id="PS51257">
    <property type="entry name" value="PROKAR_LIPOPROTEIN"/>
    <property type="match status" value="1"/>
</dbReference>
<keyword evidence="9" id="KW-0521">NADP</keyword>
<comment type="subcellular location">
    <subcellularLocation>
        <location evidence="1">Endoplasmic reticulum membrane</location>
        <topology evidence="1">Multi-pass membrane protein</topology>
    </subcellularLocation>
</comment>
<comment type="similarity">
    <text evidence="3">Belongs to the steroid 5-alpha reductase family.</text>
</comment>
<dbReference type="AlphaFoldDB" id="A0A0J8QXV6"/>
<protein>
    <recommendedName>
        <fullName evidence="4">very-long-chain enoyl-CoA reductase</fullName>
        <ecNumber evidence="4">1.3.1.93</ecNumber>
    </recommendedName>
</protein>
<evidence type="ECO:0000256" key="8">
    <source>
        <dbReference type="ARBA" id="ARBA00022832"/>
    </source>
</evidence>
<comment type="catalytic activity">
    <reaction evidence="15">
        <text>a very-long-chain 2,3-saturated fatty acyl-CoA + NADP(+) = a very-long-chain (2E)-enoyl-CoA + NADPH + H(+)</text>
        <dbReference type="Rhea" id="RHEA:14473"/>
        <dbReference type="ChEBI" id="CHEBI:15378"/>
        <dbReference type="ChEBI" id="CHEBI:57783"/>
        <dbReference type="ChEBI" id="CHEBI:58349"/>
        <dbReference type="ChEBI" id="CHEBI:83724"/>
        <dbReference type="ChEBI" id="CHEBI:83728"/>
        <dbReference type="EC" id="1.3.1.93"/>
    </reaction>
</comment>
<evidence type="ECO:0000256" key="9">
    <source>
        <dbReference type="ARBA" id="ARBA00022857"/>
    </source>
</evidence>
<organism evidence="19 20">
    <name type="scientific">Coccidioides immitis RMSCC 3703</name>
    <dbReference type="NCBI Taxonomy" id="454286"/>
    <lineage>
        <taxon>Eukaryota</taxon>
        <taxon>Fungi</taxon>
        <taxon>Dikarya</taxon>
        <taxon>Ascomycota</taxon>
        <taxon>Pezizomycotina</taxon>
        <taxon>Eurotiomycetes</taxon>
        <taxon>Eurotiomycetidae</taxon>
        <taxon>Onygenales</taxon>
        <taxon>Onygenaceae</taxon>
        <taxon>Coccidioides</taxon>
    </lineage>
</organism>
<feature type="transmembrane region" description="Helical" evidence="17">
    <location>
        <begin position="317"/>
        <end position="336"/>
    </location>
</feature>
<evidence type="ECO:0000256" key="11">
    <source>
        <dbReference type="ARBA" id="ARBA00023002"/>
    </source>
</evidence>
<reference evidence="20" key="1">
    <citation type="journal article" date="2010" name="Genome Res.">
        <title>Population genomic sequencing of Coccidioides fungi reveals recent hybridization and transposon control.</title>
        <authorList>
            <person name="Neafsey D.E."/>
            <person name="Barker B.M."/>
            <person name="Sharpton T.J."/>
            <person name="Stajich J.E."/>
            <person name="Park D.J."/>
            <person name="Whiston E."/>
            <person name="Hung C.-Y."/>
            <person name="McMahan C."/>
            <person name="White J."/>
            <person name="Sykes S."/>
            <person name="Heiman D."/>
            <person name="Young S."/>
            <person name="Zeng Q."/>
            <person name="Abouelleil A."/>
            <person name="Aftuck L."/>
            <person name="Bessette D."/>
            <person name="Brown A."/>
            <person name="FitzGerald M."/>
            <person name="Lui A."/>
            <person name="Macdonald J.P."/>
            <person name="Priest M."/>
            <person name="Orbach M.J."/>
            <person name="Galgiani J.N."/>
            <person name="Kirkland T.N."/>
            <person name="Cole G.T."/>
            <person name="Birren B.W."/>
            <person name="Henn M.R."/>
            <person name="Taylor J.W."/>
            <person name="Rounsley S.D."/>
        </authorList>
    </citation>
    <scope>NUCLEOTIDE SEQUENCE [LARGE SCALE GENOMIC DNA]</scope>
    <source>
        <strain evidence="20">RMSCC 3703</strain>
    </source>
</reference>
<evidence type="ECO:0000256" key="7">
    <source>
        <dbReference type="ARBA" id="ARBA00022824"/>
    </source>
</evidence>
<evidence type="ECO:0000313" key="19">
    <source>
        <dbReference type="EMBL" id="KMU77296.1"/>
    </source>
</evidence>
<dbReference type="EMBL" id="DS268154">
    <property type="protein sequence ID" value="KMU77296.1"/>
    <property type="molecule type" value="Genomic_DNA"/>
</dbReference>
<dbReference type="GO" id="GO:0102758">
    <property type="term" value="F:very-long-chain enoyl-CoA reductase activity"/>
    <property type="evidence" value="ECO:0007669"/>
    <property type="project" value="UniProtKB-EC"/>
</dbReference>
<dbReference type="Pfam" id="PF02544">
    <property type="entry name" value="Steroid_dh"/>
    <property type="match status" value="1"/>
</dbReference>
<dbReference type="OrthoDB" id="540503at2759"/>
<keyword evidence="10 17" id="KW-1133">Transmembrane helix</keyword>
<accession>A0A0J8QXV6</accession>
<dbReference type="FunFam" id="1.20.120.1630:FF:000010">
    <property type="entry name" value="Steroid alpha reductase family protein"/>
    <property type="match status" value="1"/>
</dbReference>
<comment type="pathway">
    <text evidence="2">Lipid metabolism; fatty acid biosynthesis.</text>
</comment>
<dbReference type="Proteomes" id="UP000054559">
    <property type="component" value="Unassembled WGS sequence"/>
</dbReference>
<dbReference type="EC" id="1.3.1.93" evidence="4"/>